<dbReference type="OrthoDB" id="5424209at2759"/>
<evidence type="ECO:0000313" key="1">
    <source>
        <dbReference type="EMBL" id="KAJ5356366.1"/>
    </source>
</evidence>
<name>A0A9W9UVK4_9EURO</name>
<proteinExistence type="predicted"/>
<accession>A0A9W9UVK4</accession>
<reference evidence="1" key="1">
    <citation type="submission" date="2022-12" db="EMBL/GenBank/DDBJ databases">
        <authorList>
            <person name="Petersen C."/>
        </authorList>
    </citation>
    <scope>NUCLEOTIDE SEQUENCE</scope>
    <source>
        <strain evidence="1">IBT 3081</strain>
    </source>
</reference>
<evidence type="ECO:0000313" key="2">
    <source>
        <dbReference type="Proteomes" id="UP001147752"/>
    </source>
</evidence>
<gene>
    <name evidence="1" type="ORF">N7517_010975</name>
</gene>
<sequence>MYQRDRYVRSPDAERALERWERHPLTMNDNALFLDVAKRILRIDHPAAPQDLRATIESLNQSIRGVKDASFYTSKAEIDKGDNGWLPDSDRYSYQATLECIRNLEKEGDAYAKMLHNGSHYLGHVVAGSGMNRTRLDGDKRRVSVDWALIQKSSNRIHRQMHEDHVSGNNWYDSFCLPRLKSKEGPGYHVVITWVYKSATPETSFPFAGHGDSGAWITRIDGKVFGILTGGDERQGTTYFSRINDVFEDIKDITGAVEVRVAPVPVLWFLFCLF</sequence>
<organism evidence="1 2">
    <name type="scientific">Penicillium concentricum</name>
    <dbReference type="NCBI Taxonomy" id="293559"/>
    <lineage>
        <taxon>Eukaryota</taxon>
        <taxon>Fungi</taxon>
        <taxon>Dikarya</taxon>
        <taxon>Ascomycota</taxon>
        <taxon>Pezizomycotina</taxon>
        <taxon>Eurotiomycetes</taxon>
        <taxon>Eurotiomycetidae</taxon>
        <taxon>Eurotiales</taxon>
        <taxon>Aspergillaceae</taxon>
        <taxon>Penicillium</taxon>
    </lineage>
</organism>
<dbReference type="RefSeq" id="XP_056574513.1">
    <property type="nucleotide sequence ID" value="XM_056728698.1"/>
</dbReference>
<protein>
    <submittedName>
        <fullName evidence="1">Uncharacterized protein</fullName>
    </submittedName>
</protein>
<comment type="caution">
    <text evidence="1">The sequence shown here is derived from an EMBL/GenBank/DDBJ whole genome shotgun (WGS) entry which is preliminary data.</text>
</comment>
<dbReference type="GeneID" id="81467881"/>
<dbReference type="EMBL" id="JAPZBT010000006">
    <property type="protein sequence ID" value="KAJ5356366.1"/>
    <property type="molecule type" value="Genomic_DNA"/>
</dbReference>
<keyword evidence="2" id="KW-1185">Reference proteome</keyword>
<reference evidence="1" key="2">
    <citation type="journal article" date="2023" name="IMA Fungus">
        <title>Comparative genomic study of the Penicillium genus elucidates a diverse pangenome and 15 lateral gene transfer events.</title>
        <authorList>
            <person name="Petersen C."/>
            <person name="Sorensen T."/>
            <person name="Nielsen M.R."/>
            <person name="Sondergaard T.E."/>
            <person name="Sorensen J.L."/>
            <person name="Fitzpatrick D.A."/>
            <person name="Frisvad J.C."/>
            <person name="Nielsen K.L."/>
        </authorList>
    </citation>
    <scope>NUCLEOTIDE SEQUENCE</scope>
    <source>
        <strain evidence="1">IBT 3081</strain>
    </source>
</reference>
<dbReference type="AlphaFoldDB" id="A0A9W9UVK4"/>
<dbReference type="Proteomes" id="UP001147752">
    <property type="component" value="Unassembled WGS sequence"/>
</dbReference>